<organism evidence="1">
    <name type="scientific">uncultured marine virus</name>
    <dbReference type="NCBI Taxonomy" id="186617"/>
    <lineage>
        <taxon>Viruses</taxon>
        <taxon>environmental samples</taxon>
    </lineage>
</organism>
<accession>A0A0F7L7K5</accession>
<sequence length="64" mass="7825">MFFYMENMHVLPVDDLREHSERSDCECKPNIMVVENTNIISHNSYDLREYNELAQECYMDYLRE</sequence>
<evidence type="ECO:0000313" key="1">
    <source>
        <dbReference type="EMBL" id="AKH46991.1"/>
    </source>
</evidence>
<name>A0A0F7L7K5_9VIRU</name>
<proteinExistence type="predicted"/>
<reference evidence="1" key="2">
    <citation type="submission" date="2015-03" db="EMBL/GenBank/DDBJ databases">
        <authorList>
            <person name="Chow C.-E.T."/>
            <person name="Winget D.M."/>
            <person name="White R.A.III."/>
            <person name="Hallam S.J."/>
            <person name="Suttle C.A."/>
        </authorList>
    </citation>
    <scope>NUCLEOTIDE SEQUENCE</scope>
    <source>
        <strain evidence="1">Anoxic2_4</strain>
    </source>
</reference>
<protein>
    <submittedName>
        <fullName evidence="1">Uncharacterized protein</fullName>
    </submittedName>
</protein>
<reference evidence="1" key="1">
    <citation type="journal article" date="2015" name="Front. Microbiol.">
        <title>Combining genomic sequencing methods to explore viral diversity and reveal potential virus-host interactions.</title>
        <authorList>
            <person name="Chow C.E."/>
            <person name="Winget D.M."/>
            <person name="White R.A.III."/>
            <person name="Hallam S.J."/>
            <person name="Suttle C.A."/>
        </authorList>
    </citation>
    <scope>NUCLEOTIDE SEQUENCE</scope>
    <source>
        <strain evidence="1">Anoxic2_4</strain>
    </source>
</reference>
<dbReference type="EMBL" id="KR029588">
    <property type="protein sequence ID" value="AKH46991.1"/>
    <property type="molecule type" value="Genomic_DNA"/>
</dbReference>